<organism evidence="7">
    <name type="scientific">Volvox carteri f. nagariensis</name>
    <dbReference type="NCBI Taxonomy" id="3068"/>
    <lineage>
        <taxon>Eukaryota</taxon>
        <taxon>Viridiplantae</taxon>
        <taxon>Chlorophyta</taxon>
        <taxon>core chlorophytes</taxon>
        <taxon>Chlorophyceae</taxon>
        <taxon>CS clade</taxon>
        <taxon>Chlamydomonadales</taxon>
        <taxon>Volvocaceae</taxon>
        <taxon>Volvox</taxon>
    </lineage>
</organism>
<name>D8TXG1_VOLCA</name>
<dbReference type="Gene3D" id="3.10.250.10">
    <property type="entry name" value="SRCR-like domain"/>
    <property type="match status" value="2"/>
</dbReference>
<dbReference type="GO" id="GO:0016020">
    <property type="term" value="C:membrane"/>
    <property type="evidence" value="ECO:0007669"/>
    <property type="project" value="InterPro"/>
</dbReference>
<dbReference type="InterPro" id="IPR001190">
    <property type="entry name" value="SRCR"/>
</dbReference>
<evidence type="ECO:0000256" key="4">
    <source>
        <dbReference type="ARBA" id="ARBA00023180"/>
    </source>
</evidence>
<evidence type="ECO:0000256" key="2">
    <source>
        <dbReference type="ARBA" id="ARBA00022737"/>
    </source>
</evidence>
<evidence type="ECO:0000313" key="7">
    <source>
        <dbReference type="Proteomes" id="UP000001058"/>
    </source>
</evidence>
<dbReference type="PROSITE" id="PS00420">
    <property type="entry name" value="SRCR_1"/>
    <property type="match status" value="2"/>
</dbReference>
<dbReference type="eggNOG" id="ENOG502QSX8">
    <property type="taxonomic scope" value="Eukaryota"/>
</dbReference>
<dbReference type="EMBL" id="GL378342">
    <property type="protein sequence ID" value="EFJ48001.1"/>
    <property type="molecule type" value="Genomic_DNA"/>
</dbReference>
<evidence type="ECO:0000313" key="6">
    <source>
        <dbReference type="EMBL" id="EFJ48001.1"/>
    </source>
</evidence>
<keyword evidence="7" id="KW-1185">Reference proteome</keyword>
<dbReference type="PANTHER" id="PTHR19331">
    <property type="entry name" value="SCAVENGER RECEPTOR DOMAIN-CONTAINING"/>
    <property type="match status" value="1"/>
</dbReference>
<dbReference type="GeneID" id="9615266"/>
<keyword evidence="4" id="KW-0325">Glycoprotein</keyword>
<accession>D8TXG1</accession>
<dbReference type="AlphaFoldDB" id="D8TXG1"/>
<dbReference type="KEGG" id="vcn:VOLCADRAFT_81342"/>
<dbReference type="PROSITE" id="PS50287">
    <property type="entry name" value="SRCR_2"/>
    <property type="match status" value="2"/>
</dbReference>
<dbReference type="OrthoDB" id="536948at2759"/>
<dbReference type="PRINTS" id="PR00258">
    <property type="entry name" value="SPERACTRCPTR"/>
</dbReference>
<dbReference type="SMART" id="SM00202">
    <property type="entry name" value="SR"/>
    <property type="match status" value="2"/>
</dbReference>
<keyword evidence="2" id="KW-0677">Repeat</keyword>
<dbReference type="Pfam" id="PF00530">
    <property type="entry name" value="SRCR"/>
    <property type="match status" value="2"/>
</dbReference>
<reference evidence="6 7" key="1">
    <citation type="journal article" date="2010" name="Science">
        <title>Genomic analysis of organismal complexity in the multicellular green alga Volvox carteri.</title>
        <authorList>
            <person name="Prochnik S.E."/>
            <person name="Umen J."/>
            <person name="Nedelcu A.M."/>
            <person name="Hallmann A."/>
            <person name="Miller S.M."/>
            <person name="Nishii I."/>
            <person name="Ferris P."/>
            <person name="Kuo A."/>
            <person name="Mitros T."/>
            <person name="Fritz-Laylin L.K."/>
            <person name="Hellsten U."/>
            <person name="Chapman J."/>
            <person name="Simakov O."/>
            <person name="Rensing S.A."/>
            <person name="Terry A."/>
            <person name="Pangilinan J."/>
            <person name="Kapitonov V."/>
            <person name="Jurka J."/>
            <person name="Salamov A."/>
            <person name="Shapiro H."/>
            <person name="Schmutz J."/>
            <person name="Grimwood J."/>
            <person name="Lindquist E."/>
            <person name="Lucas S."/>
            <person name="Grigoriev I.V."/>
            <person name="Schmitt R."/>
            <person name="Kirk D."/>
            <person name="Rokhsar D.S."/>
        </authorList>
    </citation>
    <scope>NUCLEOTIDE SEQUENCE [LARGE SCALE GENOMIC DNA]</scope>
    <source>
        <strain evidence="7">f. Nagariensis / Eve</strain>
    </source>
</reference>
<proteinExistence type="predicted"/>
<dbReference type="InParanoid" id="D8TXG1"/>
<evidence type="ECO:0000256" key="3">
    <source>
        <dbReference type="ARBA" id="ARBA00023157"/>
    </source>
</evidence>
<evidence type="ECO:0000256" key="1">
    <source>
        <dbReference type="ARBA" id="ARBA00022729"/>
    </source>
</evidence>
<feature type="domain" description="SRCR" evidence="5">
    <location>
        <begin position="145"/>
        <end position="244"/>
    </location>
</feature>
<feature type="domain" description="SRCR" evidence="5">
    <location>
        <begin position="43"/>
        <end position="142"/>
    </location>
</feature>
<dbReference type="FunFam" id="3.10.250.10:FF:000011">
    <property type="entry name" value="Scavenger receptor class A member 5"/>
    <property type="match status" value="1"/>
</dbReference>
<dbReference type="InterPro" id="IPR036772">
    <property type="entry name" value="SRCR-like_dom_sf"/>
</dbReference>
<dbReference type="STRING" id="3068.D8TXG1"/>
<protein>
    <recommendedName>
        <fullName evidence="5">SRCR domain-containing protein</fullName>
    </recommendedName>
</protein>
<gene>
    <name evidence="6" type="ORF">VOLCADRAFT_81342</name>
</gene>
<evidence type="ECO:0000259" key="5">
    <source>
        <dbReference type="PROSITE" id="PS50287"/>
    </source>
</evidence>
<dbReference type="Proteomes" id="UP000001058">
    <property type="component" value="Unassembled WGS sequence"/>
</dbReference>
<dbReference type="FunFam" id="3.10.250.10:FF:000001">
    <property type="entry name" value="Lysyl oxidase 4 isoform X1"/>
    <property type="match status" value="1"/>
</dbReference>
<keyword evidence="1" id="KW-0732">Signal</keyword>
<dbReference type="SUPFAM" id="SSF56487">
    <property type="entry name" value="SRCR-like"/>
    <property type="match status" value="2"/>
</dbReference>
<sequence>MDDVDCDDSPLPSRLFQCGFNGWANCDHSEVSLPWCHELHTFLRLVGGSSPSEGRVEIFYGSSWGSVCDDGFGDTEATVVCRELGYDTGIAVQTWGGGTGPILMDNVFCYGSPPPSRLYQCRFNGWGMHDCSHSEDVGVRCYGILRLVGGSSPSEGRVEIFDGTLWGTVCDDYFHHTEATVVCRELGYDTGIAVQTWGGGSGPILMDNVDCDDSPLPSRLFQCSFSGWGMHDCSHAEVSMYGCNMYDPTATHDEPCPTQTNVPVSYLDRRLCPVACDGIATETRNRCYVDVILSLHAEVYGGRTDTLDDGRSIIYGLVHLWAKGVPGCSNRIFFVLSRSFSPTLYLATLFSVCSL</sequence>
<keyword evidence="3" id="KW-1015">Disulfide bond</keyword>
<dbReference type="RefSeq" id="XP_002951107.1">
    <property type="nucleotide sequence ID" value="XM_002951061.1"/>
</dbReference>